<name>A0A923GHX8_9PSED</name>
<proteinExistence type="inferred from homology"/>
<feature type="signal peptide" evidence="4">
    <location>
        <begin position="1"/>
        <end position="19"/>
    </location>
</feature>
<comment type="similarity">
    <text evidence="2">Belongs to the bacterial solute-binding protein 3 family.</text>
</comment>
<dbReference type="Proteomes" id="UP000628137">
    <property type="component" value="Unassembled WGS sequence"/>
</dbReference>
<dbReference type="PANTHER" id="PTHR35936:SF35">
    <property type="entry name" value="L-CYSTINE-BINDING PROTEIN TCYJ"/>
    <property type="match status" value="1"/>
</dbReference>
<accession>A0A923GHX8</accession>
<feature type="domain" description="Solute-binding protein family 3/N-terminal" evidence="5">
    <location>
        <begin position="31"/>
        <end position="155"/>
    </location>
</feature>
<keyword evidence="8" id="KW-1185">Reference proteome</keyword>
<gene>
    <name evidence="7" type="ORF">HU738_007665</name>
    <name evidence="6" type="ORF">HU738_08105</name>
</gene>
<reference evidence="6 8" key="1">
    <citation type="journal article" date="2020" name="Microorganisms">
        <title>Reliable Identification of Environmental Pseudomonas Isolates Using the rpoD Gene.</title>
        <authorList>
            <consortium name="The Broad Institute Genome Sequencing Platform"/>
            <person name="Girard L."/>
            <person name="Lood C."/>
            <person name="Rokni-Zadeh H."/>
            <person name="van Noort V."/>
            <person name="Lavigne R."/>
            <person name="De Mot R."/>
        </authorList>
    </citation>
    <scope>NUCLEOTIDE SEQUENCE</scope>
    <source>
        <strain evidence="6 8">RW4S2</strain>
    </source>
</reference>
<evidence type="ECO:0000259" key="5">
    <source>
        <dbReference type="Pfam" id="PF00497"/>
    </source>
</evidence>
<comment type="caution">
    <text evidence="6">The sequence shown here is derived from an EMBL/GenBank/DDBJ whole genome shotgun (WGS) entry which is preliminary data.</text>
</comment>
<keyword evidence="3 4" id="KW-0732">Signal</keyword>
<evidence type="ECO:0000313" key="8">
    <source>
        <dbReference type="Proteomes" id="UP000628137"/>
    </source>
</evidence>
<dbReference type="InterPro" id="IPR001638">
    <property type="entry name" value="Solute-binding_3/MltF_N"/>
</dbReference>
<reference evidence="7" key="3">
    <citation type="submission" date="2021-06" db="EMBL/GenBank/DDBJ databases">
        <title>Updating the genus Pseudomonas: Description of 43 new species and partition of the Pseudomonas putida group.</title>
        <authorList>
            <person name="Girard L."/>
            <person name="Lood C."/>
            <person name="Vandamme P."/>
            <person name="Rokni-Zadeh H."/>
            <person name="Van Noort V."/>
            <person name="Hofte M."/>
            <person name="Lavigne R."/>
            <person name="De Mot R."/>
        </authorList>
    </citation>
    <scope>NUCLEOTIDE SEQUENCE</scope>
    <source>
        <strain evidence="7">RW4S2</strain>
    </source>
</reference>
<dbReference type="PANTHER" id="PTHR35936">
    <property type="entry name" value="MEMBRANE-BOUND LYTIC MUREIN TRANSGLYCOSYLASE F"/>
    <property type="match status" value="1"/>
</dbReference>
<comment type="subcellular location">
    <subcellularLocation>
        <location evidence="1">Cell envelope</location>
    </subcellularLocation>
</comment>
<dbReference type="GO" id="GO:0030313">
    <property type="term" value="C:cell envelope"/>
    <property type="evidence" value="ECO:0007669"/>
    <property type="project" value="UniProtKB-SubCell"/>
</dbReference>
<dbReference type="RefSeq" id="WP_186601889.1">
    <property type="nucleotide sequence ID" value="NZ_JABWRP020000004.1"/>
</dbReference>
<evidence type="ECO:0000256" key="3">
    <source>
        <dbReference type="ARBA" id="ARBA00022729"/>
    </source>
</evidence>
<dbReference type="SUPFAM" id="SSF53850">
    <property type="entry name" value="Periplasmic binding protein-like II"/>
    <property type="match status" value="2"/>
</dbReference>
<sequence>MRSTIGVLLAVLISPLAQAELIDDINDRGELRIAVQPDNAPYSFKDQQSERLTGFEIEFGQDLASELGLRADFVEATAAEVLPGVEKGTYDIALTPASESLKSDGSFDVSQAFGDKKLVIPFQKDNPAFETALNKALDRLKEKGRTEELEKKWFKAMQAGEPTPAALVPAPAH</sequence>
<reference evidence="6" key="2">
    <citation type="submission" date="2020-07" db="EMBL/GenBank/DDBJ databases">
        <authorList>
            <person name="Lood C."/>
            <person name="Girard L."/>
        </authorList>
    </citation>
    <scope>NUCLEOTIDE SEQUENCE</scope>
    <source>
        <strain evidence="6">RW4S2</strain>
    </source>
</reference>
<evidence type="ECO:0000256" key="4">
    <source>
        <dbReference type="SAM" id="SignalP"/>
    </source>
</evidence>
<evidence type="ECO:0000256" key="2">
    <source>
        <dbReference type="ARBA" id="ARBA00010333"/>
    </source>
</evidence>
<protein>
    <submittedName>
        <fullName evidence="6">Transporter substrate-binding domain-containing protein</fullName>
    </submittedName>
</protein>
<organism evidence="6">
    <name type="scientific">Pseudomonas vlassakiae</name>
    <dbReference type="NCBI Taxonomy" id="485888"/>
    <lineage>
        <taxon>Bacteria</taxon>
        <taxon>Pseudomonadati</taxon>
        <taxon>Pseudomonadota</taxon>
        <taxon>Gammaproteobacteria</taxon>
        <taxon>Pseudomonadales</taxon>
        <taxon>Pseudomonadaceae</taxon>
        <taxon>Pseudomonas</taxon>
    </lineage>
</organism>
<evidence type="ECO:0000313" key="6">
    <source>
        <dbReference type="EMBL" id="MBC3470525.1"/>
    </source>
</evidence>
<evidence type="ECO:0000313" key="7">
    <source>
        <dbReference type="EMBL" id="MBV4540929.1"/>
    </source>
</evidence>
<dbReference type="EMBL" id="JABWRP010000004">
    <property type="protein sequence ID" value="MBC3470525.1"/>
    <property type="molecule type" value="Genomic_DNA"/>
</dbReference>
<dbReference type="Gene3D" id="3.40.190.10">
    <property type="entry name" value="Periplasmic binding protein-like II"/>
    <property type="match status" value="1"/>
</dbReference>
<evidence type="ECO:0000256" key="1">
    <source>
        <dbReference type="ARBA" id="ARBA00004196"/>
    </source>
</evidence>
<dbReference type="AlphaFoldDB" id="A0A923GHX8"/>
<dbReference type="Pfam" id="PF00497">
    <property type="entry name" value="SBP_bac_3"/>
    <property type="match status" value="1"/>
</dbReference>
<feature type="chain" id="PRO_5044696158" evidence="4">
    <location>
        <begin position="20"/>
        <end position="173"/>
    </location>
</feature>
<dbReference type="PROSITE" id="PS01039">
    <property type="entry name" value="SBP_BACTERIAL_3"/>
    <property type="match status" value="1"/>
</dbReference>
<dbReference type="EMBL" id="JABWRP020000004">
    <property type="protein sequence ID" value="MBV4540929.1"/>
    <property type="molecule type" value="Genomic_DNA"/>
</dbReference>
<dbReference type="InterPro" id="IPR018313">
    <property type="entry name" value="SBP_3_CS"/>
</dbReference>